<gene>
    <name evidence="1" type="ORF">ANCCAN_15459</name>
</gene>
<sequence length="90" mass="9929">MSGSWSRKRRNISVTTAANSCFGDAYKNVLPLPTFLLQQQLQLARSMEKVLEEAELCGALNLAGRKMKDFPAEVSTKYDLSDLVSLGECS</sequence>
<dbReference type="OrthoDB" id="660555at2759"/>
<dbReference type="Proteomes" id="UP000252519">
    <property type="component" value="Unassembled WGS sequence"/>
</dbReference>
<organism evidence="1 2">
    <name type="scientific">Ancylostoma caninum</name>
    <name type="common">Dog hookworm</name>
    <dbReference type="NCBI Taxonomy" id="29170"/>
    <lineage>
        <taxon>Eukaryota</taxon>
        <taxon>Metazoa</taxon>
        <taxon>Ecdysozoa</taxon>
        <taxon>Nematoda</taxon>
        <taxon>Chromadorea</taxon>
        <taxon>Rhabditida</taxon>
        <taxon>Rhabditina</taxon>
        <taxon>Rhabditomorpha</taxon>
        <taxon>Strongyloidea</taxon>
        <taxon>Ancylostomatidae</taxon>
        <taxon>Ancylostomatinae</taxon>
        <taxon>Ancylostoma</taxon>
    </lineage>
</organism>
<dbReference type="AlphaFoldDB" id="A0A368G2M4"/>
<reference evidence="1 2" key="1">
    <citation type="submission" date="2014-10" db="EMBL/GenBank/DDBJ databases">
        <title>Draft genome of the hookworm Ancylostoma caninum.</title>
        <authorList>
            <person name="Mitreva M."/>
        </authorList>
    </citation>
    <scope>NUCLEOTIDE SEQUENCE [LARGE SCALE GENOMIC DNA]</scope>
    <source>
        <strain evidence="1 2">Baltimore</strain>
    </source>
</reference>
<comment type="caution">
    <text evidence="1">The sequence shown here is derived from an EMBL/GenBank/DDBJ whole genome shotgun (WGS) entry which is preliminary data.</text>
</comment>
<dbReference type="EMBL" id="JOJR01000386">
    <property type="protein sequence ID" value="RCN38612.1"/>
    <property type="molecule type" value="Genomic_DNA"/>
</dbReference>
<keyword evidence="2" id="KW-1185">Reference proteome</keyword>
<dbReference type="STRING" id="29170.A0A368G2M4"/>
<protein>
    <submittedName>
        <fullName evidence="1">Uncharacterized protein</fullName>
    </submittedName>
</protein>
<accession>A0A368G2M4</accession>
<evidence type="ECO:0000313" key="1">
    <source>
        <dbReference type="EMBL" id="RCN38612.1"/>
    </source>
</evidence>
<evidence type="ECO:0000313" key="2">
    <source>
        <dbReference type="Proteomes" id="UP000252519"/>
    </source>
</evidence>
<name>A0A368G2M4_ANCCA</name>
<proteinExistence type="predicted"/>